<organism evidence="4 5">
    <name type="scientific">Thermomonospora echinospora</name>
    <dbReference type="NCBI Taxonomy" id="1992"/>
    <lineage>
        <taxon>Bacteria</taxon>
        <taxon>Bacillati</taxon>
        <taxon>Actinomycetota</taxon>
        <taxon>Actinomycetes</taxon>
        <taxon>Streptosporangiales</taxon>
        <taxon>Thermomonosporaceae</taxon>
        <taxon>Thermomonospora</taxon>
    </lineage>
</organism>
<dbReference type="OrthoDB" id="8677206at2"/>
<protein>
    <recommendedName>
        <fullName evidence="2">Urease accessory protein UreD</fullName>
    </recommendedName>
</protein>
<keyword evidence="2" id="KW-0963">Cytoplasm</keyword>
<feature type="compositionally biased region" description="Low complexity" evidence="3">
    <location>
        <begin position="1"/>
        <end position="10"/>
    </location>
</feature>
<keyword evidence="5" id="KW-1185">Reference proteome</keyword>
<dbReference type="HAMAP" id="MF_01384">
    <property type="entry name" value="UreD"/>
    <property type="match status" value="1"/>
</dbReference>
<dbReference type="Pfam" id="PF01774">
    <property type="entry name" value="UreD"/>
    <property type="match status" value="1"/>
</dbReference>
<sequence>MTAAPRTRPAPSSPPAGRPAGRGLHATARIVATAEAGSTRFPLLQGDGPLDLRRLRPDGPRARLCLLNAMSSPHNGDRLRVEVTIGPGADVYITSAAATVALPGPAPGHACYDVVLRVEESARLRWLPEPVVSVSGSDLRQSIRVELAPTARLLLGEQQILGRAHEPTGRLDSRLSVRCDGRTLLDQHTVYGPGAPGWDGPAVLAGNRATGQLLLIDPAIEDPSCVRLLGGTPVEGHGVIVPLPGPGRLLTAVAPDAGVLRRLFDAALCHLGFSDG</sequence>
<accession>A0A1H5YLS9</accession>
<comment type="subcellular location">
    <subcellularLocation>
        <location evidence="2">Cytoplasm</location>
    </subcellularLocation>
</comment>
<comment type="similarity">
    <text evidence="2">Belongs to the UreD family.</text>
</comment>
<evidence type="ECO:0000256" key="2">
    <source>
        <dbReference type="HAMAP-Rule" id="MF_01384"/>
    </source>
</evidence>
<gene>
    <name evidence="2" type="primary">ureD</name>
    <name evidence="4" type="ORF">SAMN04489712_10479</name>
</gene>
<dbReference type="AlphaFoldDB" id="A0A1H5YLS9"/>
<keyword evidence="2" id="KW-0996">Nickel insertion</keyword>
<comment type="function">
    <text evidence="2">Required for maturation of urease via the functional incorporation of the urease nickel metallocenter.</text>
</comment>
<dbReference type="EMBL" id="FNVO01000004">
    <property type="protein sequence ID" value="SEG24954.1"/>
    <property type="molecule type" value="Genomic_DNA"/>
</dbReference>
<evidence type="ECO:0000256" key="1">
    <source>
        <dbReference type="ARBA" id="ARBA00023186"/>
    </source>
</evidence>
<comment type="subunit">
    <text evidence="2">UreD, UreF and UreG form a complex that acts as a GTP-hydrolysis-dependent molecular chaperone, activating the urease apoprotein by helping to assemble the nickel containing metallocenter of UreC. The UreE protein probably delivers the nickel.</text>
</comment>
<dbReference type="InterPro" id="IPR002669">
    <property type="entry name" value="UreD"/>
</dbReference>
<evidence type="ECO:0000256" key="3">
    <source>
        <dbReference type="SAM" id="MobiDB-lite"/>
    </source>
</evidence>
<reference evidence="5" key="1">
    <citation type="submission" date="2016-10" db="EMBL/GenBank/DDBJ databases">
        <authorList>
            <person name="Varghese N."/>
            <person name="Submissions S."/>
        </authorList>
    </citation>
    <scope>NUCLEOTIDE SEQUENCE [LARGE SCALE GENOMIC DNA]</scope>
    <source>
        <strain evidence="5">DSM 43163</strain>
    </source>
</reference>
<evidence type="ECO:0000313" key="5">
    <source>
        <dbReference type="Proteomes" id="UP000236723"/>
    </source>
</evidence>
<name>A0A1H5YLS9_9ACTN</name>
<dbReference type="Proteomes" id="UP000236723">
    <property type="component" value="Unassembled WGS sequence"/>
</dbReference>
<keyword evidence="1 2" id="KW-0143">Chaperone</keyword>
<dbReference type="GO" id="GO:0016151">
    <property type="term" value="F:nickel cation binding"/>
    <property type="evidence" value="ECO:0007669"/>
    <property type="project" value="UniProtKB-UniRule"/>
</dbReference>
<evidence type="ECO:0000313" key="4">
    <source>
        <dbReference type="EMBL" id="SEG24954.1"/>
    </source>
</evidence>
<proteinExistence type="inferred from homology"/>
<feature type="region of interest" description="Disordered" evidence="3">
    <location>
        <begin position="1"/>
        <end position="22"/>
    </location>
</feature>
<dbReference type="GO" id="GO:0005737">
    <property type="term" value="C:cytoplasm"/>
    <property type="evidence" value="ECO:0007669"/>
    <property type="project" value="UniProtKB-SubCell"/>
</dbReference>